<protein>
    <submittedName>
        <fullName evidence="2">Uncharacterized protein</fullName>
    </submittedName>
</protein>
<feature type="transmembrane region" description="Helical" evidence="1">
    <location>
        <begin position="163"/>
        <end position="184"/>
    </location>
</feature>
<dbReference type="OrthoDB" id="2875157at2759"/>
<evidence type="ECO:0000313" key="3">
    <source>
        <dbReference type="Proteomes" id="UP000053558"/>
    </source>
</evidence>
<evidence type="ECO:0000313" key="2">
    <source>
        <dbReference type="EMBL" id="EIW81435.1"/>
    </source>
</evidence>
<name>A0A5M3MS05_CONPW</name>
<dbReference type="AlphaFoldDB" id="A0A5M3MS05"/>
<feature type="transmembrane region" description="Helical" evidence="1">
    <location>
        <begin position="20"/>
        <end position="39"/>
    </location>
</feature>
<dbReference type="Proteomes" id="UP000053558">
    <property type="component" value="Unassembled WGS sequence"/>
</dbReference>
<dbReference type="RefSeq" id="XP_007768323.1">
    <property type="nucleotide sequence ID" value="XM_007770133.1"/>
</dbReference>
<dbReference type="OMA" id="FQNCFYV"/>
<dbReference type="KEGG" id="cput:CONPUDRAFT_73165"/>
<feature type="transmembrane region" description="Helical" evidence="1">
    <location>
        <begin position="232"/>
        <end position="254"/>
    </location>
</feature>
<keyword evidence="1" id="KW-1133">Transmembrane helix</keyword>
<reference evidence="3" key="1">
    <citation type="journal article" date="2012" name="Science">
        <title>The Paleozoic origin of enzymatic lignin decomposition reconstructed from 31 fungal genomes.</title>
        <authorList>
            <person name="Floudas D."/>
            <person name="Binder M."/>
            <person name="Riley R."/>
            <person name="Barry K."/>
            <person name="Blanchette R.A."/>
            <person name="Henrissat B."/>
            <person name="Martinez A.T."/>
            <person name="Otillar R."/>
            <person name="Spatafora J.W."/>
            <person name="Yadav J.S."/>
            <person name="Aerts A."/>
            <person name="Benoit I."/>
            <person name="Boyd A."/>
            <person name="Carlson A."/>
            <person name="Copeland A."/>
            <person name="Coutinho P.M."/>
            <person name="de Vries R.P."/>
            <person name="Ferreira P."/>
            <person name="Findley K."/>
            <person name="Foster B."/>
            <person name="Gaskell J."/>
            <person name="Glotzer D."/>
            <person name="Gorecki P."/>
            <person name="Heitman J."/>
            <person name="Hesse C."/>
            <person name="Hori C."/>
            <person name="Igarashi K."/>
            <person name="Jurgens J.A."/>
            <person name="Kallen N."/>
            <person name="Kersten P."/>
            <person name="Kohler A."/>
            <person name="Kuees U."/>
            <person name="Kumar T.K.A."/>
            <person name="Kuo A."/>
            <person name="LaButti K."/>
            <person name="Larrondo L.F."/>
            <person name="Lindquist E."/>
            <person name="Ling A."/>
            <person name="Lombard V."/>
            <person name="Lucas S."/>
            <person name="Lundell T."/>
            <person name="Martin R."/>
            <person name="McLaughlin D.J."/>
            <person name="Morgenstern I."/>
            <person name="Morin E."/>
            <person name="Murat C."/>
            <person name="Nagy L.G."/>
            <person name="Nolan M."/>
            <person name="Ohm R.A."/>
            <person name="Patyshakuliyeva A."/>
            <person name="Rokas A."/>
            <person name="Ruiz-Duenas F.J."/>
            <person name="Sabat G."/>
            <person name="Salamov A."/>
            <person name="Samejima M."/>
            <person name="Schmutz J."/>
            <person name="Slot J.C."/>
            <person name="St John F."/>
            <person name="Stenlid J."/>
            <person name="Sun H."/>
            <person name="Sun S."/>
            <person name="Syed K."/>
            <person name="Tsang A."/>
            <person name="Wiebenga A."/>
            <person name="Young D."/>
            <person name="Pisabarro A."/>
            <person name="Eastwood D.C."/>
            <person name="Martin F."/>
            <person name="Cullen D."/>
            <person name="Grigoriev I.V."/>
            <person name="Hibbett D.S."/>
        </authorList>
    </citation>
    <scope>NUCLEOTIDE SEQUENCE [LARGE SCALE GENOMIC DNA]</scope>
    <source>
        <strain evidence="3">RWD-64-598 SS2</strain>
    </source>
</reference>
<keyword evidence="1" id="KW-0472">Membrane</keyword>
<accession>A0A5M3MS05</accession>
<evidence type="ECO:0000256" key="1">
    <source>
        <dbReference type="SAM" id="Phobius"/>
    </source>
</evidence>
<dbReference type="GeneID" id="19209086"/>
<comment type="caution">
    <text evidence="2">The sequence shown here is derived from an EMBL/GenBank/DDBJ whole genome shotgun (WGS) entry which is preliminary data.</text>
</comment>
<keyword evidence="1" id="KW-0812">Transmembrane</keyword>
<gene>
    <name evidence="2" type="ORF">CONPUDRAFT_73165</name>
</gene>
<proteinExistence type="predicted"/>
<keyword evidence="3" id="KW-1185">Reference proteome</keyword>
<sequence>MSSNENQLETSIYVGNALSAILYGYGAILLLMLTIYGVMIQTFGQLLWITYRDTSGGPPVWLVNHSHSWYGVLASAMTTISNTMGDGLMVTLVDLTFDTASNSYSTASSLLYHTSKKQASSHLPHLAIQRGIWSVVSSIVTTIKDASPQSNFWALTFLPWDVAWISCTAAFNATVTFMICYRIMATNWATRDILPAKVLRTHTGLISMMVEGTIPFTLLGIAYAISEATENVSQICLSRVWMLFCVLSQQFIILRIAMGMAWSEDTVNQVALNMSLEGGEEESRVMSEKQSA</sequence>
<feature type="transmembrane region" description="Helical" evidence="1">
    <location>
        <begin position="205"/>
        <end position="226"/>
    </location>
</feature>
<dbReference type="EMBL" id="JH711578">
    <property type="protein sequence ID" value="EIW81435.1"/>
    <property type="molecule type" value="Genomic_DNA"/>
</dbReference>
<organism evidence="2 3">
    <name type="scientific">Coniophora puteana (strain RWD-64-598)</name>
    <name type="common">Brown rot fungus</name>
    <dbReference type="NCBI Taxonomy" id="741705"/>
    <lineage>
        <taxon>Eukaryota</taxon>
        <taxon>Fungi</taxon>
        <taxon>Dikarya</taxon>
        <taxon>Basidiomycota</taxon>
        <taxon>Agaricomycotina</taxon>
        <taxon>Agaricomycetes</taxon>
        <taxon>Agaricomycetidae</taxon>
        <taxon>Boletales</taxon>
        <taxon>Coniophorineae</taxon>
        <taxon>Coniophoraceae</taxon>
        <taxon>Coniophora</taxon>
    </lineage>
</organism>